<dbReference type="Gene3D" id="3.40.50.300">
    <property type="entry name" value="P-loop containing nucleotide triphosphate hydrolases"/>
    <property type="match status" value="1"/>
</dbReference>
<evidence type="ECO:0000259" key="12">
    <source>
        <dbReference type="Pfam" id="PF02223"/>
    </source>
</evidence>
<gene>
    <name evidence="11 13" type="primary">tmk</name>
    <name evidence="13" type="ORF">GCM10007096_40570</name>
</gene>
<dbReference type="InterPro" id="IPR018094">
    <property type="entry name" value="Thymidylate_kinase"/>
</dbReference>
<evidence type="ECO:0000256" key="9">
    <source>
        <dbReference type="ARBA" id="ARBA00048743"/>
    </source>
</evidence>
<evidence type="ECO:0000256" key="2">
    <source>
        <dbReference type="ARBA" id="ARBA00012980"/>
    </source>
</evidence>
<keyword evidence="14" id="KW-1185">Reference proteome</keyword>
<comment type="catalytic activity">
    <reaction evidence="9 11">
        <text>dTMP + ATP = dTDP + ADP</text>
        <dbReference type="Rhea" id="RHEA:13517"/>
        <dbReference type="ChEBI" id="CHEBI:30616"/>
        <dbReference type="ChEBI" id="CHEBI:58369"/>
        <dbReference type="ChEBI" id="CHEBI:63528"/>
        <dbReference type="ChEBI" id="CHEBI:456216"/>
        <dbReference type="EC" id="2.7.4.9"/>
    </reaction>
</comment>
<protein>
    <recommendedName>
        <fullName evidence="3 11">Thymidylate kinase</fullName>
        <ecNumber evidence="2 11">2.7.4.9</ecNumber>
    </recommendedName>
    <alternativeName>
        <fullName evidence="11">dTMP kinase</fullName>
    </alternativeName>
</protein>
<dbReference type="GO" id="GO:0006227">
    <property type="term" value="P:dUDP biosynthetic process"/>
    <property type="evidence" value="ECO:0007669"/>
    <property type="project" value="TreeGrafter"/>
</dbReference>
<evidence type="ECO:0000256" key="5">
    <source>
        <dbReference type="ARBA" id="ARBA00022727"/>
    </source>
</evidence>
<feature type="domain" description="Thymidylate kinase-like" evidence="12">
    <location>
        <begin position="8"/>
        <end position="204"/>
    </location>
</feature>
<sequence>MNGLFITFEGPDGAGKSTQLKKLGEYIEELGLPFIKTREPGGTKIGDAIRSILLDPSNETLTEKTEVLLYAASRAQHVQEVILPALQAGKIVLCDRFVDASIAYQGYGLDLSLKAVKIINEFAIEGITPHRTYLIDLPPDQGRLRMVKRQRGDQVVYDLDRIEQKNLSYHQKVRAGFHQIYNESKERICLIDGTQSIEAVFQEIKQDFQTYYKTLI</sequence>
<keyword evidence="7 11" id="KW-0418">Kinase</keyword>
<dbReference type="GO" id="GO:0004798">
    <property type="term" value="F:dTMP kinase activity"/>
    <property type="evidence" value="ECO:0007669"/>
    <property type="project" value="UniProtKB-UniRule"/>
</dbReference>
<dbReference type="SUPFAM" id="SSF52540">
    <property type="entry name" value="P-loop containing nucleoside triphosphate hydrolases"/>
    <property type="match status" value="1"/>
</dbReference>
<reference evidence="13" key="2">
    <citation type="submission" date="2020-09" db="EMBL/GenBank/DDBJ databases">
        <authorList>
            <person name="Sun Q."/>
            <person name="Zhou Y."/>
        </authorList>
    </citation>
    <scope>NUCLEOTIDE SEQUENCE</scope>
    <source>
        <strain evidence="13">CGMCC 1.12777</strain>
    </source>
</reference>
<organism evidence="13 14">
    <name type="scientific">Pullulanibacillus pueri</name>
    <dbReference type="NCBI Taxonomy" id="1437324"/>
    <lineage>
        <taxon>Bacteria</taxon>
        <taxon>Bacillati</taxon>
        <taxon>Bacillota</taxon>
        <taxon>Bacilli</taxon>
        <taxon>Bacillales</taxon>
        <taxon>Sporolactobacillaceae</taxon>
        <taxon>Pullulanibacillus</taxon>
    </lineage>
</organism>
<comment type="function">
    <text evidence="10 11">Phosphorylation of dTMP to form dTDP in both de novo and salvage pathways of dTTP synthesis.</text>
</comment>
<evidence type="ECO:0000313" key="13">
    <source>
        <dbReference type="EMBL" id="GGH88376.1"/>
    </source>
</evidence>
<dbReference type="GO" id="GO:0006233">
    <property type="term" value="P:dTDP biosynthetic process"/>
    <property type="evidence" value="ECO:0007669"/>
    <property type="project" value="InterPro"/>
</dbReference>
<dbReference type="GO" id="GO:0005829">
    <property type="term" value="C:cytosol"/>
    <property type="evidence" value="ECO:0007669"/>
    <property type="project" value="TreeGrafter"/>
</dbReference>
<dbReference type="RefSeq" id="WP_188499208.1">
    <property type="nucleotide sequence ID" value="NZ_BMFV01000050.1"/>
</dbReference>
<evidence type="ECO:0000256" key="11">
    <source>
        <dbReference type="HAMAP-Rule" id="MF_00165"/>
    </source>
</evidence>
<dbReference type="PANTHER" id="PTHR10344">
    <property type="entry name" value="THYMIDYLATE KINASE"/>
    <property type="match status" value="1"/>
</dbReference>
<evidence type="ECO:0000256" key="3">
    <source>
        <dbReference type="ARBA" id="ARBA00017144"/>
    </source>
</evidence>
<comment type="caution">
    <text evidence="13">The sequence shown here is derived from an EMBL/GenBank/DDBJ whole genome shotgun (WGS) entry which is preliminary data.</text>
</comment>
<evidence type="ECO:0000256" key="10">
    <source>
        <dbReference type="ARBA" id="ARBA00057735"/>
    </source>
</evidence>
<name>A0A8J3A044_9BACL</name>
<dbReference type="EC" id="2.7.4.9" evidence="2 11"/>
<dbReference type="EMBL" id="BMFV01000050">
    <property type="protein sequence ID" value="GGH88376.1"/>
    <property type="molecule type" value="Genomic_DNA"/>
</dbReference>
<dbReference type="CDD" id="cd01672">
    <property type="entry name" value="TMPK"/>
    <property type="match status" value="1"/>
</dbReference>
<dbReference type="GO" id="GO:0006235">
    <property type="term" value="P:dTTP biosynthetic process"/>
    <property type="evidence" value="ECO:0007669"/>
    <property type="project" value="UniProtKB-UniRule"/>
</dbReference>
<evidence type="ECO:0000256" key="8">
    <source>
        <dbReference type="ARBA" id="ARBA00022840"/>
    </source>
</evidence>
<keyword evidence="6 11" id="KW-0547">Nucleotide-binding</keyword>
<dbReference type="InterPro" id="IPR027417">
    <property type="entry name" value="P-loop_NTPase"/>
</dbReference>
<feature type="binding site" evidence="11">
    <location>
        <begin position="10"/>
        <end position="17"/>
    </location>
    <ligand>
        <name>ATP</name>
        <dbReference type="ChEBI" id="CHEBI:30616"/>
    </ligand>
</feature>
<dbReference type="Proteomes" id="UP000656813">
    <property type="component" value="Unassembled WGS sequence"/>
</dbReference>
<dbReference type="FunFam" id="3.40.50.300:FF:000225">
    <property type="entry name" value="Thymidylate kinase"/>
    <property type="match status" value="1"/>
</dbReference>
<dbReference type="Pfam" id="PF02223">
    <property type="entry name" value="Thymidylate_kin"/>
    <property type="match status" value="1"/>
</dbReference>
<keyword evidence="4 11" id="KW-0808">Transferase</keyword>
<proteinExistence type="inferred from homology"/>
<dbReference type="HAMAP" id="MF_00165">
    <property type="entry name" value="Thymidylate_kinase"/>
    <property type="match status" value="1"/>
</dbReference>
<dbReference type="PANTHER" id="PTHR10344:SF4">
    <property type="entry name" value="UMP-CMP KINASE 2, MITOCHONDRIAL"/>
    <property type="match status" value="1"/>
</dbReference>
<dbReference type="NCBIfam" id="TIGR00041">
    <property type="entry name" value="DTMP_kinase"/>
    <property type="match status" value="1"/>
</dbReference>
<keyword evidence="5 11" id="KW-0545">Nucleotide biosynthesis</keyword>
<evidence type="ECO:0000256" key="6">
    <source>
        <dbReference type="ARBA" id="ARBA00022741"/>
    </source>
</evidence>
<comment type="similarity">
    <text evidence="1 11">Belongs to the thymidylate kinase family.</text>
</comment>
<dbReference type="GO" id="GO:0005524">
    <property type="term" value="F:ATP binding"/>
    <property type="evidence" value="ECO:0007669"/>
    <property type="project" value="UniProtKB-UniRule"/>
</dbReference>
<evidence type="ECO:0000256" key="7">
    <source>
        <dbReference type="ARBA" id="ARBA00022777"/>
    </source>
</evidence>
<dbReference type="AlphaFoldDB" id="A0A8J3A044"/>
<evidence type="ECO:0000313" key="14">
    <source>
        <dbReference type="Proteomes" id="UP000656813"/>
    </source>
</evidence>
<dbReference type="InterPro" id="IPR039430">
    <property type="entry name" value="Thymidylate_kin-like_dom"/>
</dbReference>
<evidence type="ECO:0000256" key="4">
    <source>
        <dbReference type="ARBA" id="ARBA00022679"/>
    </source>
</evidence>
<accession>A0A8J3A044</accession>
<keyword evidence="8 11" id="KW-0067">ATP-binding</keyword>
<reference evidence="13" key="1">
    <citation type="journal article" date="2014" name="Int. J. Syst. Evol. Microbiol.">
        <title>Complete genome sequence of Corynebacterium casei LMG S-19264T (=DSM 44701T), isolated from a smear-ripened cheese.</title>
        <authorList>
            <consortium name="US DOE Joint Genome Institute (JGI-PGF)"/>
            <person name="Walter F."/>
            <person name="Albersmeier A."/>
            <person name="Kalinowski J."/>
            <person name="Ruckert C."/>
        </authorList>
    </citation>
    <scope>NUCLEOTIDE SEQUENCE</scope>
    <source>
        <strain evidence="13">CGMCC 1.12777</strain>
    </source>
</reference>
<evidence type="ECO:0000256" key="1">
    <source>
        <dbReference type="ARBA" id="ARBA00009776"/>
    </source>
</evidence>